<dbReference type="Proteomes" id="UP000325155">
    <property type="component" value="Chromosome"/>
</dbReference>
<evidence type="ECO:0000313" key="2">
    <source>
        <dbReference type="Proteomes" id="UP000325155"/>
    </source>
</evidence>
<dbReference type="AlphaFoldDB" id="A0A5C0UD78"/>
<accession>A0A5C0UD78</accession>
<organism evidence="1 2">
    <name type="scientific">Candidatus Cytomitobacter indipagum</name>
    <dbReference type="NCBI Taxonomy" id="2601575"/>
    <lineage>
        <taxon>Bacteria</taxon>
        <taxon>Pseudomonadati</taxon>
        <taxon>Pseudomonadota</taxon>
        <taxon>Alphaproteobacteria</taxon>
        <taxon>Holosporales</taxon>
        <taxon>Holosporaceae</taxon>
        <taxon>Candidatus Cytomitobacter</taxon>
    </lineage>
</organism>
<dbReference type="EMBL" id="CP043315">
    <property type="protein sequence ID" value="QEK37985.1"/>
    <property type="molecule type" value="Genomic_DNA"/>
</dbReference>
<name>A0A5C0UD78_9PROT</name>
<proteinExistence type="predicted"/>
<gene>
    <name evidence="1" type="ORF">FZC35_01145</name>
</gene>
<dbReference type="RefSeq" id="WP_148980832.1">
    <property type="nucleotide sequence ID" value="NZ_CP043315.1"/>
</dbReference>
<keyword evidence="2" id="KW-1185">Reference proteome</keyword>
<reference evidence="1 2" key="1">
    <citation type="submission" date="2019-08" db="EMBL/GenBank/DDBJ databases">
        <title>Highly reduced genomes of protist endosymbionts show evolutionary convergence.</title>
        <authorList>
            <person name="George E."/>
            <person name="Husnik F."/>
            <person name="Tashyreva D."/>
            <person name="Prokopchuk G."/>
            <person name="Horak A."/>
            <person name="Kwong W.K."/>
            <person name="Lukes J."/>
            <person name="Keeling P.J."/>
        </authorList>
    </citation>
    <scope>NUCLEOTIDE SEQUENCE [LARGE SCALE GENOMIC DNA]</scope>
    <source>
        <strain evidence="1">1605</strain>
    </source>
</reference>
<dbReference type="KEGG" id="cip:FZC35_01145"/>
<protein>
    <submittedName>
        <fullName evidence="1">DUF1013 domain-containing protein</fullName>
    </submittedName>
</protein>
<sequence>MSRLLMPRSTALWLLNNTKLTLQQISSFCSMSILDLDVMKRGFSDSALQESDPVSRGQLLLEEIELCEENPSRKLSLNVVVEVKSEIRKIPYKLKKQLSKFISWMHRNYPDLTNKEIAKFFGVTQKTVEDVVDNPNSFFEASDPILNGVCSKEHLNAFIEKVEQNREKAAKKSKK</sequence>
<dbReference type="Pfam" id="PF06242">
    <property type="entry name" value="TrcR"/>
    <property type="match status" value="1"/>
</dbReference>
<dbReference type="InterPro" id="IPR010421">
    <property type="entry name" value="TrcR"/>
</dbReference>
<evidence type="ECO:0000313" key="1">
    <source>
        <dbReference type="EMBL" id="QEK37985.1"/>
    </source>
</evidence>
<dbReference type="OrthoDB" id="9789843at2"/>